<name>A0A2S0VQT5_9ALTE</name>
<organism evidence="1 2">
    <name type="scientific">Saccharobesus litoralis</name>
    <dbReference type="NCBI Taxonomy" id="2172099"/>
    <lineage>
        <taxon>Bacteria</taxon>
        <taxon>Pseudomonadati</taxon>
        <taxon>Pseudomonadota</taxon>
        <taxon>Gammaproteobacteria</taxon>
        <taxon>Alteromonadales</taxon>
        <taxon>Alteromonadaceae</taxon>
        <taxon>Saccharobesus</taxon>
    </lineage>
</organism>
<evidence type="ECO:0000313" key="2">
    <source>
        <dbReference type="Proteomes" id="UP000244441"/>
    </source>
</evidence>
<dbReference type="Proteomes" id="UP000244441">
    <property type="component" value="Chromosome"/>
</dbReference>
<evidence type="ECO:0000313" key="1">
    <source>
        <dbReference type="EMBL" id="AWB66564.1"/>
    </source>
</evidence>
<gene>
    <name evidence="1" type="ORF">C2869_09030</name>
</gene>
<proteinExistence type="predicted"/>
<dbReference type="Pfam" id="PF12305">
    <property type="entry name" value="DUF3630"/>
    <property type="match status" value="1"/>
</dbReference>
<dbReference type="EMBL" id="CP026604">
    <property type="protein sequence ID" value="AWB66564.1"/>
    <property type="molecule type" value="Genomic_DNA"/>
</dbReference>
<protein>
    <submittedName>
        <fullName evidence="1">Uncharacterized protein</fullName>
    </submittedName>
</protein>
<dbReference type="AlphaFoldDB" id="A0A2S0VQT5"/>
<dbReference type="InterPro" id="IPR022080">
    <property type="entry name" value="DUF3630"/>
</dbReference>
<sequence>MGQSVQPLNIQAYSSQESTNEYIIELQVTSPPDWDELQQPVEAFLIQNGFSIVEFMYGADRFTWRLDLAGLTAQFHVELLTTSFWFETDDKVTYNAIKLGL</sequence>
<reference evidence="1 2" key="1">
    <citation type="submission" date="2018-01" db="EMBL/GenBank/DDBJ databases">
        <title>Genome sequence of a Cantenovulum-like bacteria.</title>
        <authorList>
            <person name="Tan W.R."/>
            <person name="Lau N.-S."/>
            <person name="Go F."/>
            <person name="Amirul A.-A.A."/>
        </authorList>
    </citation>
    <scope>NUCLEOTIDE SEQUENCE [LARGE SCALE GENOMIC DNA]</scope>
    <source>
        <strain evidence="1 2">CCB-QB4</strain>
    </source>
</reference>
<accession>A0A2S0VQT5</accession>
<dbReference type="KEGG" id="cate:C2869_09030"/>
<keyword evidence="2" id="KW-1185">Reference proteome</keyword>